<dbReference type="EMBL" id="LWBP01000191">
    <property type="protein sequence ID" value="OQP57580.1"/>
    <property type="molecule type" value="Genomic_DNA"/>
</dbReference>
<name>A0A1V9FGX1_9BACT</name>
<accession>A0A1V9FGX1</accession>
<evidence type="ECO:0000313" key="1">
    <source>
        <dbReference type="EMBL" id="OQP57580.1"/>
    </source>
</evidence>
<proteinExistence type="predicted"/>
<gene>
    <name evidence="1" type="ORF">A4R26_23940</name>
</gene>
<dbReference type="Proteomes" id="UP000192276">
    <property type="component" value="Unassembled WGS sequence"/>
</dbReference>
<comment type="caution">
    <text evidence="1">The sequence shown here is derived from an EMBL/GenBank/DDBJ whole genome shotgun (WGS) entry which is preliminary data.</text>
</comment>
<organism evidence="1 2">
    <name type="scientific">Niastella populi</name>
    <dbReference type="NCBI Taxonomy" id="550983"/>
    <lineage>
        <taxon>Bacteria</taxon>
        <taxon>Pseudomonadati</taxon>
        <taxon>Bacteroidota</taxon>
        <taxon>Chitinophagia</taxon>
        <taxon>Chitinophagales</taxon>
        <taxon>Chitinophagaceae</taxon>
        <taxon>Niastella</taxon>
    </lineage>
</organism>
<reference evidence="2" key="1">
    <citation type="submission" date="2016-04" db="EMBL/GenBank/DDBJ databases">
        <authorList>
            <person name="Chen L."/>
            <person name="Zhuang W."/>
            <person name="Wang G."/>
        </authorList>
    </citation>
    <scope>NUCLEOTIDE SEQUENCE [LARGE SCALE GENOMIC DNA]</scope>
    <source>
        <strain evidence="2">208</strain>
    </source>
</reference>
<dbReference type="AlphaFoldDB" id="A0A1V9FGX1"/>
<sequence>MSVYKQPVVLTFMHRCHKSIDGIFYQQFSNTPFGITLNSPTFFYTIAGDFLKAFKDAGKPIPVLLRKLTLFSCRNFFDS</sequence>
<keyword evidence="2" id="KW-1185">Reference proteome</keyword>
<evidence type="ECO:0000313" key="2">
    <source>
        <dbReference type="Proteomes" id="UP000192276"/>
    </source>
</evidence>
<protein>
    <submittedName>
        <fullName evidence="1">Uncharacterized protein</fullName>
    </submittedName>
</protein>